<name>A0ABP3ED28_9PSEU</name>
<evidence type="ECO:0000313" key="2">
    <source>
        <dbReference type="EMBL" id="GAA0256433.1"/>
    </source>
</evidence>
<keyword evidence="1" id="KW-0812">Transmembrane</keyword>
<keyword evidence="1" id="KW-1133">Transmembrane helix</keyword>
<comment type="caution">
    <text evidence="2">The sequence shown here is derived from an EMBL/GenBank/DDBJ whole genome shotgun (WGS) entry which is preliminary data.</text>
</comment>
<gene>
    <name evidence="2" type="ORF">GCM10010492_66700</name>
</gene>
<evidence type="ECO:0000313" key="3">
    <source>
        <dbReference type="Proteomes" id="UP001500416"/>
    </source>
</evidence>
<dbReference type="EMBL" id="BAAABU010000024">
    <property type="protein sequence ID" value="GAA0256433.1"/>
    <property type="molecule type" value="Genomic_DNA"/>
</dbReference>
<sequence length="68" mass="7052">MASSTALRIAESCRWRLVTLGVLASTVGDGVALGVTDTGADLDNGATAGAVLFLVGVARWWEDRTAMQ</sequence>
<keyword evidence="3" id="KW-1185">Reference proteome</keyword>
<dbReference type="Proteomes" id="UP001500416">
    <property type="component" value="Unassembled WGS sequence"/>
</dbReference>
<proteinExistence type="predicted"/>
<organism evidence="2 3">
    <name type="scientific">Saccharothrix mutabilis subsp. mutabilis</name>
    <dbReference type="NCBI Taxonomy" id="66855"/>
    <lineage>
        <taxon>Bacteria</taxon>
        <taxon>Bacillati</taxon>
        <taxon>Actinomycetota</taxon>
        <taxon>Actinomycetes</taxon>
        <taxon>Pseudonocardiales</taxon>
        <taxon>Pseudonocardiaceae</taxon>
        <taxon>Saccharothrix</taxon>
    </lineage>
</organism>
<accession>A0ABP3ED28</accession>
<keyword evidence="1" id="KW-0472">Membrane</keyword>
<feature type="transmembrane region" description="Helical" evidence="1">
    <location>
        <begin position="44"/>
        <end position="61"/>
    </location>
</feature>
<protein>
    <submittedName>
        <fullName evidence="2">Uncharacterized protein</fullName>
    </submittedName>
</protein>
<evidence type="ECO:0000256" key="1">
    <source>
        <dbReference type="SAM" id="Phobius"/>
    </source>
</evidence>
<reference evidence="3" key="1">
    <citation type="journal article" date="2019" name="Int. J. Syst. Evol. Microbiol.">
        <title>The Global Catalogue of Microorganisms (GCM) 10K type strain sequencing project: providing services to taxonomists for standard genome sequencing and annotation.</title>
        <authorList>
            <consortium name="The Broad Institute Genomics Platform"/>
            <consortium name="The Broad Institute Genome Sequencing Center for Infectious Disease"/>
            <person name="Wu L."/>
            <person name="Ma J."/>
        </authorList>
    </citation>
    <scope>NUCLEOTIDE SEQUENCE [LARGE SCALE GENOMIC DNA]</scope>
    <source>
        <strain evidence="3">JCM 3380</strain>
    </source>
</reference>